<gene>
    <name evidence="8" type="ORF">KFZ77_06615</name>
</gene>
<sequence length="753" mass="82386">MTIPATALCIILGMMPLLILPALPSVGWLVAATAAALIALRGPLPLRYVGATLLAGCWGVFIAHQSLEPANDNTWRNQQVEAVILATDGATTHTVNIIKREGRWLPGAIPVTLYGSYLPEPACPGQRWAMSVALRPVHGQLNEGGFDNQRHALSQGRTLTGRMLHASVLDASCSLRGGYIASVSSALARYEWRDVILALGFGERLNVSDEVKTLMRDTGTAHLMAISGLHIALAGGIGWGGARLLQRGLPARRIGHRFPLIAGLVLSALYTWLAGGNPPALRTFIALTICGAISLSGRQWSGWQRWLCCIGGILLIDPLTALSQSLWLSALAVAALLFWYQWVPFRPGACCRPVRILYGMLHLQAGITLLLIPLQIAIFHGISLTSLLANLIAVPGITFVSVPLILGGMVLHLLPLPAAEQGIWWLADSSLELLFSALGSLPTGWLDVDERWQWLAFAPWCAIVLWRLKLAAALPGVTASLLCAALFPLFRPAEQGRWTVHMLDVGHGLAMVIERNGRAILYDTGNSWAGGDSGKQTIIPWLHWHHLQPEGIILSHEHLDHRGGLDSILTTWPMLPVRSPLGWAGHLPCERGQAWRWQELSFTVHWPLPGQRRTGNNGSCVVTVDDGQHSMLLTGDIEADAELAMLKHHWQFMRADIIQVPHHGSRTSSTAALLGQVDGSAALASVARYNAWRLPSEKVIERYLRRGYRWSDTAHAGQISVNFSAHGWQIARYREHILPRWYHQWFGVSAVSG</sequence>
<evidence type="ECO:0000313" key="9">
    <source>
        <dbReference type="Proteomes" id="UP001156318"/>
    </source>
</evidence>
<feature type="transmembrane region" description="Helical" evidence="6">
    <location>
        <begin position="46"/>
        <end position="67"/>
    </location>
</feature>
<evidence type="ECO:0000256" key="1">
    <source>
        <dbReference type="ARBA" id="ARBA00004651"/>
    </source>
</evidence>
<keyword evidence="4 6" id="KW-1133">Transmembrane helix</keyword>
<feature type="transmembrane region" description="Helical" evidence="6">
    <location>
        <begin position="221"/>
        <end position="242"/>
    </location>
</feature>
<evidence type="ECO:0000256" key="6">
    <source>
        <dbReference type="SAM" id="Phobius"/>
    </source>
</evidence>
<keyword evidence="3 6" id="KW-0812">Transmembrane</keyword>
<proteinExistence type="predicted"/>
<keyword evidence="9" id="KW-1185">Reference proteome</keyword>
<feature type="transmembrane region" description="Helical" evidence="6">
    <location>
        <begin position="279"/>
        <end position="296"/>
    </location>
</feature>
<dbReference type="Gene3D" id="3.60.15.10">
    <property type="entry name" value="Ribonuclease Z/Hydroxyacylglutathione hydrolase-like"/>
    <property type="match status" value="2"/>
</dbReference>
<comment type="subcellular location">
    <subcellularLocation>
        <location evidence="1">Cell membrane</location>
        <topology evidence="1">Multi-pass membrane protein</topology>
    </subcellularLocation>
</comment>
<evidence type="ECO:0000256" key="5">
    <source>
        <dbReference type="ARBA" id="ARBA00023136"/>
    </source>
</evidence>
<dbReference type="InterPro" id="IPR004797">
    <property type="entry name" value="Competence_ComEC/Rec2"/>
</dbReference>
<dbReference type="SUPFAM" id="SSF56281">
    <property type="entry name" value="Metallo-hydrolase/oxidoreductase"/>
    <property type="match status" value="1"/>
</dbReference>
<keyword evidence="2" id="KW-1003">Cell membrane</keyword>
<dbReference type="PANTHER" id="PTHR30619">
    <property type="entry name" value="DNA INTERNALIZATION/COMPETENCE PROTEIN COMEC/REC2"/>
    <property type="match status" value="1"/>
</dbReference>
<dbReference type="InterPro" id="IPR004477">
    <property type="entry name" value="ComEC_N"/>
</dbReference>
<dbReference type="RefSeq" id="WP_264385793.1">
    <property type="nucleotide sequence ID" value="NZ_CP074352.1"/>
</dbReference>
<dbReference type="Pfam" id="PF00753">
    <property type="entry name" value="Lactamase_B"/>
    <property type="match status" value="1"/>
</dbReference>
<dbReference type="Pfam" id="PF13567">
    <property type="entry name" value="DUF4131"/>
    <property type="match status" value="1"/>
</dbReference>
<dbReference type="Proteomes" id="UP001156318">
    <property type="component" value="Chromosome"/>
</dbReference>
<feature type="transmembrane region" description="Helical" evidence="6">
    <location>
        <begin position="326"/>
        <end position="345"/>
    </location>
</feature>
<dbReference type="NCBIfam" id="TIGR00361">
    <property type="entry name" value="ComEC_Rec2"/>
    <property type="match status" value="1"/>
</dbReference>
<evidence type="ECO:0000256" key="3">
    <source>
        <dbReference type="ARBA" id="ARBA00022692"/>
    </source>
</evidence>
<organism evidence="8 9">
    <name type="scientific">Siccibacter colletis</name>
    <dbReference type="NCBI Taxonomy" id="1505757"/>
    <lineage>
        <taxon>Bacteria</taxon>
        <taxon>Pseudomonadati</taxon>
        <taxon>Pseudomonadota</taxon>
        <taxon>Gammaproteobacteria</taxon>
        <taxon>Enterobacterales</taxon>
        <taxon>Enterobacteriaceae</taxon>
        <taxon>Siccibacter</taxon>
    </lineage>
</organism>
<dbReference type="NCBIfam" id="NF008580">
    <property type="entry name" value="PRK11539.1"/>
    <property type="match status" value="1"/>
</dbReference>
<dbReference type="InterPro" id="IPR035681">
    <property type="entry name" value="ComA-like_MBL"/>
</dbReference>
<dbReference type="CDD" id="cd07731">
    <property type="entry name" value="ComA-like_MBL-fold"/>
    <property type="match status" value="1"/>
</dbReference>
<evidence type="ECO:0000256" key="4">
    <source>
        <dbReference type="ARBA" id="ARBA00022989"/>
    </source>
</evidence>
<keyword evidence="5 6" id="KW-0472">Membrane</keyword>
<feature type="transmembrane region" description="Helical" evidence="6">
    <location>
        <begin position="388"/>
        <end position="411"/>
    </location>
</feature>
<dbReference type="EMBL" id="CP074352">
    <property type="protein sequence ID" value="UYU33183.1"/>
    <property type="molecule type" value="Genomic_DNA"/>
</dbReference>
<dbReference type="PANTHER" id="PTHR30619:SF1">
    <property type="entry name" value="RECOMBINATION PROTEIN 2"/>
    <property type="match status" value="1"/>
</dbReference>
<dbReference type="Pfam" id="PF03772">
    <property type="entry name" value="Competence"/>
    <property type="match status" value="1"/>
</dbReference>
<name>A0ABY6JKR8_9ENTR</name>
<dbReference type="InterPro" id="IPR001279">
    <property type="entry name" value="Metallo-B-lactamas"/>
</dbReference>
<dbReference type="SMART" id="SM00849">
    <property type="entry name" value="Lactamase_B"/>
    <property type="match status" value="1"/>
</dbReference>
<protein>
    <submittedName>
        <fullName evidence="8">ComEC family protein</fullName>
    </submittedName>
</protein>
<dbReference type="InterPro" id="IPR025405">
    <property type="entry name" value="DUF4131"/>
</dbReference>
<evidence type="ECO:0000259" key="7">
    <source>
        <dbReference type="SMART" id="SM00849"/>
    </source>
</evidence>
<dbReference type="InterPro" id="IPR052159">
    <property type="entry name" value="Competence_DNA_uptake"/>
</dbReference>
<feature type="transmembrane region" description="Helical" evidence="6">
    <location>
        <begin position="254"/>
        <end position="273"/>
    </location>
</feature>
<feature type="domain" description="Metallo-beta-lactamase" evidence="7">
    <location>
        <begin position="507"/>
        <end position="688"/>
    </location>
</feature>
<feature type="transmembrane region" description="Helical" evidence="6">
    <location>
        <begin position="357"/>
        <end position="382"/>
    </location>
</feature>
<evidence type="ECO:0000313" key="8">
    <source>
        <dbReference type="EMBL" id="UYU33183.1"/>
    </source>
</evidence>
<reference evidence="8 9" key="1">
    <citation type="submission" date="2021-05" db="EMBL/GenBank/DDBJ databases">
        <title>Isolation, identification, and the growth promoting effects of Pantoea dispersa strain YSD J2 from the aboveground leaves of Cyperus esculentus L.Var. Sativus.</title>
        <authorList>
            <person name="Wang S."/>
            <person name="Tang X.M."/>
            <person name="Huang Y.N."/>
        </authorList>
    </citation>
    <scope>NUCLEOTIDE SEQUENCE [LARGE SCALE GENOMIC DNA]</scope>
    <source>
        <strain evidence="9">YSD YN2</strain>
    </source>
</reference>
<accession>A0ABY6JKR8</accession>
<evidence type="ECO:0000256" key="2">
    <source>
        <dbReference type="ARBA" id="ARBA00022475"/>
    </source>
</evidence>
<dbReference type="InterPro" id="IPR036866">
    <property type="entry name" value="RibonucZ/Hydroxyglut_hydro"/>
</dbReference>
<feature type="transmembrane region" description="Helical" evidence="6">
    <location>
        <begin position="18"/>
        <end position="39"/>
    </location>
</feature>
<dbReference type="NCBIfam" id="TIGR00360">
    <property type="entry name" value="ComEC_N-term"/>
    <property type="match status" value="1"/>
</dbReference>